<dbReference type="CTD" id="20230443"/>
<dbReference type="GeneID" id="20230443"/>
<name>V4BB44_LOTGI</name>
<feature type="non-terminal residue" evidence="1">
    <location>
        <position position="1"/>
    </location>
</feature>
<dbReference type="RefSeq" id="XP_009044275.1">
    <property type="nucleotide sequence ID" value="XM_009046027.1"/>
</dbReference>
<proteinExistence type="predicted"/>
<evidence type="ECO:0000313" key="2">
    <source>
        <dbReference type="Proteomes" id="UP000030746"/>
    </source>
</evidence>
<accession>V4BB44</accession>
<evidence type="ECO:0000313" key="1">
    <source>
        <dbReference type="EMBL" id="ESP04766.1"/>
    </source>
</evidence>
<dbReference type="KEGG" id="lgi:LOTGIDRAFT_109244"/>
<keyword evidence="2" id="KW-1185">Reference proteome</keyword>
<sequence length="58" mass="6558">LSITVCSRGTYCLSLFQFVLKERTVSLYSSLFTRNVLILSITVCSRGTYCLSLLQFVL</sequence>
<reference evidence="1 2" key="1">
    <citation type="journal article" date="2013" name="Nature">
        <title>Insights into bilaterian evolution from three spiralian genomes.</title>
        <authorList>
            <person name="Simakov O."/>
            <person name="Marletaz F."/>
            <person name="Cho S.J."/>
            <person name="Edsinger-Gonzales E."/>
            <person name="Havlak P."/>
            <person name="Hellsten U."/>
            <person name="Kuo D.H."/>
            <person name="Larsson T."/>
            <person name="Lv J."/>
            <person name="Arendt D."/>
            <person name="Savage R."/>
            <person name="Osoegawa K."/>
            <person name="de Jong P."/>
            <person name="Grimwood J."/>
            <person name="Chapman J.A."/>
            <person name="Shapiro H."/>
            <person name="Aerts A."/>
            <person name="Otillar R.P."/>
            <person name="Terry A.Y."/>
            <person name="Boore J.L."/>
            <person name="Grigoriev I.V."/>
            <person name="Lindberg D.R."/>
            <person name="Seaver E.C."/>
            <person name="Weisblat D.A."/>
            <person name="Putnam N.H."/>
            <person name="Rokhsar D.S."/>
        </authorList>
    </citation>
    <scope>NUCLEOTIDE SEQUENCE [LARGE SCALE GENOMIC DNA]</scope>
</reference>
<gene>
    <name evidence="1" type="ORF">LOTGIDRAFT_109244</name>
</gene>
<organism evidence="1 2">
    <name type="scientific">Lottia gigantea</name>
    <name type="common">Giant owl limpet</name>
    <dbReference type="NCBI Taxonomy" id="225164"/>
    <lineage>
        <taxon>Eukaryota</taxon>
        <taxon>Metazoa</taxon>
        <taxon>Spiralia</taxon>
        <taxon>Lophotrochozoa</taxon>
        <taxon>Mollusca</taxon>
        <taxon>Gastropoda</taxon>
        <taxon>Patellogastropoda</taxon>
        <taxon>Lottioidea</taxon>
        <taxon>Lottiidae</taxon>
        <taxon>Lottia</taxon>
    </lineage>
</organism>
<dbReference type="AlphaFoldDB" id="V4BB44"/>
<dbReference type="EMBL" id="KB199651">
    <property type="protein sequence ID" value="ESP04766.1"/>
    <property type="molecule type" value="Genomic_DNA"/>
</dbReference>
<protein>
    <submittedName>
        <fullName evidence="1">Uncharacterized protein</fullName>
    </submittedName>
</protein>
<dbReference type="HOGENOM" id="CLU_2984976_0_0_1"/>
<dbReference type="Proteomes" id="UP000030746">
    <property type="component" value="Unassembled WGS sequence"/>
</dbReference>